<organism evidence="2">
    <name type="scientific">Pseudogemmatithrix spongiicola</name>
    <dbReference type="NCBI Taxonomy" id="3062599"/>
    <lineage>
        <taxon>Bacteria</taxon>
        <taxon>Pseudomonadati</taxon>
        <taxon>Gemmatimonadota</taxon>
        <taxon>Gemmatimonadia</taxon>
        <taxon>Gemmatimonadales</taxon>
        <taxon>Gemmatimonadaceae</taxon>
        <taxon>Pseudogemmatithrix</taxon>
    </lineage>
</organism>
<evidence type="ECO:0000256" key="1">
    <source>
        <dbReference type="SAM" id="SignalP"/>
    </source>
</evidence>
<protein>
    <recommendedName>
        <fullName evidence="5">Peptidase M15A C-terminal domain-containing protein</fullName>
    </recommendedName>
</protein>
<keyword evidence="1" id="KW-0732">Signal</keyword>
<dbReference type="Proteomes" id="UP001229955">
    <property type="component" value="Chromosome"/>
</dbReference>
<evidence type="ECO:0000313" key="3">
    <source>
        <dbReference type="EMBL" id="WKW15868.1"/>
    </source>
</evidence>
<accession>A0AA49JVV4</accession>
<dbReference type="RefSeq" id="WP_367885828.1">
    <property type="nucleotide sequence ID" value="NZ_CP130612.1"/>
</dbReference>
<sequence length="302" mass="32641">MRFFPRPILLAVLIAVSTASGAMASRPAKRVAPSEPSVPDSLRGRSGQLRAAVLLPAASDSEATDLGSDADPRQPRMPALWSMADSGTGGLFHFIELIPFAEKQDGRVGAYAVGRFPGERRNSRHREWGVPQGFIALTPEMLSLPVSSHLTLGDFASLRDQRDVWPRALVLDLRLVDKLELILAALRDSGHVAPRLKVLSGFRTPSVTLRNARTASAPDSRHQYGDAADVIVDANGDGRMDDLNRDGRVDLNDARYLVRIVLAVEAAYPDLIGGIGVYRATGAAGPFVHVDARGERARWGVQ</sequence>
<evidence type="ECO:0000313" key="4">
    <source>
        <dbReference type="Proteomes" id="UP001229955"/>
    </source>
</evidence>
<dbReference type="SUPFAM" id="SSF55166">
    <property type="entry name" value="Hedgehog/DD-peptidase"/>
    <property type="match status" value="1"/>
</dbReference>
<keyword evidence="4" id="KW-1185">Reference proteome</keyword>
<reference evidence="2" key="1">
    <citation type="submission" date="2023-07" db="EMBL/GenBank/DDBJ databases">
        <authorList>
            <person name="Haufschild T."/>
            <person name="Kallscheuer N."/>
            <person name="Hammer J."/>
            <person name="Kohn T."/>
            <person name="Kabuu M."/>
            <person name="Jogler M."/>
            <person name="Wohfarth N."/>
            <person name="Heuer A."/>
            <person name="Rohde M."/>
            <person name="van Teeseling M.C.F."/>
            <person name="Jogler C."/>
        </authorList>
    </citation>
    <scope>NUCLEOTIDE SEQUENCE</scope>
    <source>
        <strain evidence="2">Strain 138</strain>
        <strain evidence="3">Strain 318</strain>
    </source>
</reference>
<dbReference type="GO" id="GO:0004553">
    <property type="term" value="F:hydrolase activity, hydrolyzing O-glycosyl compounds"/>
    <property type="evidence" value="ECO:0007669"/>
    <property type="project" value="InterPro"/>
</dbReference>
<feature type="signal peptide" evidence="1">
    <location>
        <begin position="1"/>
        <end position="24"/>
    </location>
</feature>
<dbReference type="PROSITE" id="PS00448">
    <property type="entry name" value="CLOS_CELLULOSOME_RPT"/>
    <property type="match status" value="1"/>
</dbReference>
<dbReference type="EMBL" id="CP130613">
    <property type="protein sequence ID" value="WKW15868.1"/>
    <property type="molecule type" value="Genomic_DNA"/>
</dbReference>
<evidence type="ECO:0008006" key="5">
    <source>
        <dbReference type="Google" id="ProtNLM"/>
    </source>
</evidence>
<dbReference type="KEGG" id="pspc:Strain318_002271"/>
<dbReference type="AlphaFoldDB" id="A0AA49JVV4"/>
<feature type="chain" id="PRO_5041316863" description="Peptidase M15A C-terminal domain-containing protein" evidence="1">
    <location>
        <begin position="25"/>
        <end position="302"/>
    </location>
</feature>
<gene>
    <name evidence="2" type="ORF">Strain138_002272</name>
    <name evidence="3" type="ORF">Strain318_002271</name>
</gene>
<dbReference type="InterPro" id="IPR002105">
    <property type="entry name" value="Dockerin_1_rpt"/>
</dbReference>
<name>A0AA49JVV4_9BACT</name>
<evidence type="ECO:0000313" key="2">
    <source>
        <dbReference type="EMBL" id="WKW12961.1"/>
    </source>
</evidence>
<dbReference type="EMBL" id="CP130612">
    <property type="protein sequence ID" value="WKW12961.1"/>
    <property type="molecule type" value="Genomic_DNA"/>
</dbReference>
<proteinExistence type="predicted"/>
<dbReference type="Gene3D" id="3.30.1380.10">
    <property type="match status" value="1"/>
</dbReference>
<dbReference type="InterPro" id="IPR009045">
    <property type="entry name" value="Zn_M74/Hedgehog-like"/>
</dbReference>
<dbReference type="GO" id="GO:0000272">
    <property type="term" value="P:polysaccharide catabolic process"/>
    <property type="evidence" value="ECO:0007669"/>
    <property type="project" value="InterPro"/>
</dbReference>
<accession>A0AA49Q7M9</accession>